<name>A0AAU9K1Y0_9CILI</name>
<proteinExistence type="predicted"/>
<gene>
    <name evidence="2" type="ORF">BSTOLATCC_MIC54079</name>
</gene>
<keyword evidence="3" id="KW-1185">Reference proteome</keyword>
<evidence type="ECO:0000313" key="2">
    <source>
        <dbReference type="EMBL" id="CAG9332025.1"/>
    </source>
</evidence>
<evidence type="ECO:0000256" key="1">
    <source>
        <dbReference type="SAM" id="Coils"/>
    </source>
</evidence>
<dbReference type="Proteomes" id="UP001162131">
    <property type="component" value="Unassembled WGS sequence"/>
</dbReference>
<organism evidence="2 3">
    <name type="scientific">Blepharisma stoltei</name>
    <dbReference type="NCBI Taxonomy" id="1481888"/>
    <lineage>
        <taxon>Eukaryota</taxon>
        <taxon>Sar</taxon>
        <taxon>Alveolata</taxon>
        <taxon>Ciliophora</taxon>
        <taxon>Postciliodesmatophora</taxon>
        <taxon>Heterotrichea</taxon>
        <taxon>Heterotrichida</taxon>
        <taxon>Blepharismidae</taxon>
        <taxon>Blepharisma</taxon>
    </lineage>
</organism>
<keyword evidence="1" id="KW-0175">Coiled coil</keyword>
<comment type="caution">
    <text evidence="2">The sequence shown here is derived from an EMBL/GenBank/DDBJ whole genome shotgun (WGS) entry which is preliminary data.</text>
</comment>
<evidence type="ECO:0000313" key="3">
    <source>
        <dbReference type="Proteomes" id="UP001162131"/>
    </source>
</evidence>
<protein>
    <submittedName>
        <fullName evidence="2">Uncharacterized protein</fullName>
    </submittedName>
</protein>
<accession>A0AAU9K1Y0</accession>
<dbReference type="EMBL" id="CAJZBQ010000053">
    <property type="protein sequence ID" value="CAG9332025.1"/>
    <property type="molecule type" value="Genomic_DNA"/>
</dbReference>
<feature type="coiled-coil region" evidence="1">
    <location>
        <begin position="72"/>
        <end position="99"/>
    </location>
</feature>
<dbReference type="AlphaFoldDB" id="A0AAU9K1Y0"/>
<reference evidence="2" key="1">
    <citation type="submission" date="2021-09" db="EMBL/GenBank/DDBJ databases">
        <authorList>
            <consortium name="AG Swart"/>
            <person name="Singh M."/>
            <person name="Singh A."/>
            <person name="Seah K."/>
            <person name="Emmerich C."/>
        </authorList>
    </citation>
    <scope>NUCLEOTIDE SEQUENCE</scope>
    <source>
        <strain evidence="2">ATCC30299</strain>
    </source>
</reference>
<sequence>MFEVPIVARSQSCFERIISSPLADIIEENYENECTQPKEEKAIIENLLREKEEDAHLIKMLKGYSFSLQKKIDSMKSAVNALNDECESLKNALTENDNNISIRSNGLFAKAIEARNRKASFSGNSSNENDI</sequence>